<dbReference type="CDD" id="cd02792">
    <property type="entry name" value="MopB_CT_Formate-Dh-Na-like"/>
    <property type="match status" value="1"/>
</dbReference>
<dbReference type="PANTHER" id="PTHR43598">
    <property type="entry name" value="TUNGSTEN-CONTAINING FORMYLMETHANOFURAN DEHYDROGENASE 2 SUBUNIT B"/>
    <property type="match status" value="1"/>
</dbReference>
<accession>A0A523QLP9</accession>
<evidence type="ECO:0000256" key="10">
    <source>
        <dbReference type="ARBA" id="ARBA00023004"/>
    </source>
</evidence>
<dbReference type="SUPFAM" id="SSF50692">
    <property type="entry name" value="ADC-like"/>
    <property type="match status" value="1"/>
</dbReference>
<name>A0A523QLP9_UNCAE</name>
<dbReference type="PROSITE" id="PS51318">
    <property type="entry name" value="TAT"/>
    <property type="match status" value="1"/>
</dbReference>
<reference evidence="13 14" key="1">
    <citation type="submission" date="2019-03" db="EMBL/GenBank/DDBJ databases">
        <title>Metabolic potential of uncultured bacteria and archaea associated with petroleum seepage in deep-sea sediments.</title>
        <authorList>
            <person name="Dong X."/>
            <person name="Hubert C."/>
        </authorList>
    </citation>
    <scope>NUCLEOTIDE SEQUENCE [LARGE SCALE GENOMIC DNA]</scope>
    <source>
        <strain evidence="13">E44_bin92</strain>
    </source>
</reference>
<dbReference type="GO" id="GO:0047111">
    <property type="term" value="F:formate dehydrogenase (cytochrome-c-553) activity"/>
    <property type="evidence" value="ECO:0007669"/>
    <property type="project" value="InterPro"/>
</dbReference>
<evidence type="ECO:0000256" key="5">
    <source>
        <dbReference type="ARBA" id="ARBA00022723"/>
    </source>
</evidence>
<keyword evidence="8" id="KW-0712">Selenocysteine</keyword>
<organism evidence="13 14">
    <name type="scientific">Aerophobetes bacterium</name>
    <dbReference type="NCBI Taxonomy" id="2030807"/>
    <lineage>
        <taxon>Bacteria</taxon>
        <taxon>Candidatus Aerophobota</taxon>
    </lineage>
</organism>
<comment type="similarity">
    <text evidence="3">Belongs to the prokaryotic molybdopterin-containing oxidoreductase family.</text>
</comment>
<dbReference type="GO" id="GO:0030151">
    <property type="term" value="F:molybdenum ion binding"/>
    <property type="evidence" value="ECO:0007669"/>
    <property type="project" value="TreeGrafter"/>
</dbReference>
<dbReference type="SMART" id="SM00926">
    <property type="entry name" value="Molybdop_Fe4S4"/>
    <property type="match status" value="1"/>
</dbReference>
<dbReference type="InterPro" id="IPR006657">
    <property type="entry name" value="MoPterin_dinucl-bd_dom"/>
</dbReference>
<dbReference type="GO" id="GO:0042597">
    <property type="term" value="C:periplasmic space"/>
    <property type="evidence" value="ECO:0007669"/>
    <property type="project" value="UniProtKB-SubCell"/>
</dbReference>
<evidence type="ECO:0000256" key="7">
    <source>
        <dbReference type="ARBA" id="ARBA00022764"/>
    </source>
</evidence>
<evidence type="ECO:0000256" key="9">
    <source>
        <dbReference type="ARBA" id="ARBA00023002"/>
    </source>
</evidence>
<dbReference type="GO" id="GO:0008863">
    <property type="term" value="F:formate dehydrogenase (NAD+) activity"/>
    <property type="evidence" value="ECO:0007669"/>
    <property type="project" value="InterPro"/>
</dbReference>
<dbReference type="Gene3D" id="3.40.50.740">
    <property type="match status" value="1"/>
</dbReference>
<dbReference type="Pfam" id="PF04879">
    <property type="entry name" value="Molybdop_Fe4S4"/>
    <property type="match status" value="1"/>
</dbReference>
<evidence type="ECO:0000259" key="12">
    <source>
        <dbReference type="PROSITE" id="PS51669"/>
    </source>
</evidence>
<evidence type="ECO:0000256" key="3">
    <source>
        <dbReference type="ARBA" id="ARBA00010312"/>
    </source>
</evidence>
<dbReference type="InterPro" id="IPR019546">
    <property type="entry name" value="TAT_signal_bac_arc"/>
</dbReference>
<dbReference type="Gene3D" id="3.30.200.210">
    <property type="match status" value="1"/>
</dbReference>
<dbReference type="InterPro" id="IPR009010">
    <property type="entry name" value="Asp_de-COase-like_dom_sf"/>
</dbReference>
<keyword evidence="9" id="KW-0560">Oxidoreductase</keyword>
<dbReference type="NCBIfam" id="TIGR01553">
    <property type="entry name" value="formate-DH-alph"/>
    <property type="match status" value="1"/>
</dbReference>
<dbReference type="InterPro" id="IPR006655">
    <property type="entry name" value="Mopterin_OxRdtase_prok_CS"/>
</dbReference>
<dbReference type="GO" id="GO:0043546">
    <property type="term" value="F:molybdopterin cofactor binding"/>
    <property type="evidence" value="ECO:0007669"/>
    <property type="project" value="InterPro"/>
</dbReference>
<protein>
    <submittedName>
        <fullName evidence="13">Formate dehydrogenase-N subunit alpha</fullName>
    </submittedName>
</protein>
<dbReference type="GO" id="GO:0051539">
    <property type="term" value="F:4 iron, 4 sulfur cluster binding"/>
    <property type="evidence" value="ECO:0007669"/>
    <property type="project" value="UniProtKB-KW"/>
</dbReference>
<feature type="domain" description="4Fe-4S Mo/W bis-MGD-type" evidence="12">
    <location>
        <begin position="43"/>
        <end position="99"/>
    </location>
</feature>
<dbReference type="EMBL" id="SOKU01000055">
    <property type="protein sequence ID" value="TES86712.1"/>
    <property type="molecule type" value="Genomic_DNA"/>
</dbReference>
<dbReference type="InterPro" id="IPR006311">
    <property type="entry name" value="TAT_signal"/>
</dbReference>
<dbReference type="FunFam" id="3.40.228.10:FF:000009">
    <property type="entry name" value="Formate dehydrogenase, alpha subunit, selenocysteine-containing"/>
    <property type="match status" value="1"/>
</dbReference>
<dbReference type="AlphaFoldDB" id="A0A523QLP9"/>
<dbReference type="Gene3D" id="3.40.228.10">
    <property type="entry name" value="Dimethylsulfoxide Reductase, domain 2"/>
    <property type="match status" value="2"/>
</dbReference>
<dbReference type="SUPFAM" id="SSF53706">
    <property type="entry name" value="Formate dehydrogenase/DMSO reductase, domains 1-3"/>
    <property type="match status" value="1"/>
</dbReference>
<keyword evidence="4" id="KW-0004">4Fe-4S</keyword>
<evidence type="ECO:0000256" key="11">
    <source>
        <dbReference type="ARBA" id="ARBA00023014"/>
    </source>
</evidence>
<comment type="subcellular location">
    <subcellularLocation>
        <location evidence="2">Periplasm</location>
    </subcellularLocation>
</comment>
<dbReference type="PROSITE" id="PS00932">
    <property type="entry name" value="MOLYBDOPTERIN_PROK_3"/>
    <property type="match status" value="1"/>
</dbReference>
<dbReference type="NCBIfam" id="TIGR01409">
    <property type="entry name" value="TAT_signal_seq"/>
    <property type="match status" value="1"/>
</dbReference>
<proteinExistence type="inferred from homology"/>
<evidence type="ECO:0000256" key="8">
    <source>
        <dbReference type="ARBA" id="ARBA00022933"/>
    </source>
</evidence>
<dbReference type="GO" id="GO:0009061">
    <property type="term" value="P:anaerobic respiration"/>
    <property type="evidence" value="ECO:0007669"/>
    <property type="project" value="TreeGrafter"/>
</dbReference>
<keyword evidence="6" id="KW-0732">Signal</keyword>
<comment type="cofactor">
    <cofactor evidence="1">
        <name>[4Fe-4S] cluster</name>
        <dbReference type="ChEBI" id="CHEBI:49883"/>
    </cofactor>
</comment>
<dbReference type="InterPro" id="IPR006443">
    <property type="entry name" value="Formate-DH-alph_fdnG"/>
</dbReference>
<keyword evidence="11" id="KW-0411">Iron-sulfur</keyword>
<evidence type="ECO:0000256" key="6">
    <source>
        <dbReference type="ARBA" id="ARBA00022729"/>
    </source>
</evidence>
<dbReference type="CDD" id="cd02752">
    <property type="entry name" value="MopB_Formate-Dh-Na-like"/>
    <property type="match status" value="1"/>
</dbReference>
<sequence length="989" mass="110562">MDVSRRDFLKVSGVSTGLVLAGLFSLRSVKARAQTFRSRIRYAKQVSTICPYCAVGCSEIVSVRNGEVINIEGDPDHPINEGSLCSKGGALYQVAKNERRLTKPMYRGPGAADWEEVSWDWALKEIAKRIRKTRDETFEMKDKQGRTVNRTEAIGWLGSAAIDNEECYLAVKLARALGIVFLEHQARLCHSSTVAALAESFGRGAMTNHWIDIRNSDCIFIIGSNAAENHPISFKWVTRAKERGAKLINADPRFTRTSSKADIYTPFRSGTDVAFIGGIINYCLENGLYNKEYVAEYTNAPFLIDPRFGFKEGLFSGYGSRQRKYDKSTWQYQKDLRGIPKEDKTLQDPNSVFQLLKRHYSRYDVDTVCQVTGTPKDVYLEVAKTYCATGQKGKAGTIMYAMGTTQHTNAAQMIRSYAMLQLLLGNIGVSGGGVNALRGWSNVQGATDHCVLFHILPGYLKTPRAEDKDLAAYLEHWTPKSSDPKSVNYWKNTPKFMVSQLKAFYGKNATKDNDFCYDHLPKISGNYSHISMFEAMYEGKVKGLVALGQNPAVAGSNVRMERKAMENLDWLVTIDLWETETAAFWKGPEADPAKIKTEVFLLPAACSVEKEGSVTNSGRWSQWRYQAVQPPGKARRDLWVVDRIFRSVRGLYAYEGGVYPKGILDMAWDYGDEPNVHKVAREINGYDLTTGQLLPSFGKLKDDGSTSSGNWLYCGSYTEKGNMAARRGLSDPTGIGLYPEWAWCWPVNRRILYNRASCDTKGRPWDPEHPVIQWTGSRWKGDVPDYGATSPPEKNVGAFIMKPEGHARLFGAGLADGPFPEHYEPLESPVKNLLSNTQNDPAIKIWKSEMDKVGTSDKFPIIASTFRVTEHWLGGPLTRNLPWLVELMPEMFVEISQSLAQEKGIRNGDKVKIASARGQIEAIACVTNRIKPFRLNGKTYEQISLPWHYGFMGLATGHSANVLTPHVGDANTMIPEYKAFLCNVEKGVV</sequence>
<evidence type="ECO:0000256" key="1">
    <source>
        <dbReference type="ARBA" id="ARBA00001966"/>
    </source>
</evidence>
<evidence type="ECO:0000313" key="14">
    <source>
        <dbReference type="Proteomes" id="UP000320781"/>
    </source>
</evidence>
<dbReference type="Pfam" id="PF00384">
    <property type="entry name" value="Molybdopterin"/>
    <property type="match status" value="1"/>
</dbReference>
<dbReference type="InterPro" id="IPR006656">
    <property type="entry name" value="Mopterin_OxRdtase"/>
</dbReference>
<dbReference type="PROSITE" id="PS51669">
    <property type="entry name" value="4FE4S_MOW_BIS_MGD"/>
    <property type="match status" value="1"/>
</dbReference>
<evidence type="ECO:0000256" key="4">
    <source>
        <dbReference type="ARBA" id="ARBA00022485"/>
    </source>
</evidence>
<dbReference type="Gene3D" id="2.40.40.20">
    <property type="match status" value="1"/>
</dbReference>
<gene>
    <name evidence="13" type="primary">fdnG</name>
    <name evidence="13" type="ORF">E3J95_01270</name>
</gene>
<keyword evidence="5" id="KW-0479">Metal-binding</keyword>
<evidence type="ECO:0000256" key="2">
    <source>
        <dbReference type="ARBA" id="ARBA00004418"/>
    </source>
</evidence>
<dbReference type="Proteomes" id="UP000320781">
    <property type="component" value="Unassembled WGS sequence"/>
</dbReference>
<comment type="caution">
    <text evidence="13">The sequence shown here is derived from an EMBL/GenBank/DDBJ whole genome shotgun (WGS) entry which is preliminary data.</text>
</comment>
<dbReference type="InterPro" id="IPR006963">
    <property type="entry name" value="Mopterin_OxRdtase_4Fe-4S_dom"/>
</dbReference>
<dbReference type="Pfam" id="PF01568">
    <property type="entry name" value="Molydop_binding"/>
    <property type="match status" value="1"/>
</dbReference>
<keyword evidence="7" id="KW-0574">Periplasm</keyword>
<dbReference type="GO" id="GO:0009055">
    <property type="term" value="F:electron transfer activity"/>
    <property type="evidence" value="ECO:0007669"/>
    <property type="project" value="InterPro"/>
</dbReference>
<dbReference type="PANTHER" id="PTHR43598:SF1">
    <property type="entry name" value="FORMATE DEHYDROGENASE-O MAJOR SUBUNIT"/>
    <property type="match status" value="1"/>
</dbReference>
<keyword evidence="10" id="KW-0408">Iron</keyword>
<evidence type="ECO:0000313" key="13">
    <source>
        <dbReference type="EMBL" id="TES86712.1"/>
    </source>
</evidence>